<geneLocation type="plasmid" evidence="1 2">
    <name>pBS512_211</name>
</geneLocation>
<name>B2TT15_SHIB3</name>
<organism evidence="1 2">
    <name type="scientific">Shigella boydii serotype 18 (strain CDC 3083-94 / BS512)</name>
    <dbReference type="NCBI Taxonomy" id="344609"/>
    <lineage>
        <taxon>Bacteria</taxon>
        <taxon>Pseudomonadati</taxon>
        <taxon>Pseudomonadota</taxon>
        <taxon>Gammaproteobacteria</taxon>
        <taxon>Enterobacterales</taxon>
        <taxon>Enterobacteriaceae</taxon>
        <taxon>Shigella</taxon>
    </lineage>
</organism>
<dbReference type="EMBL" id="CP001062">
    <property type="protein sequence ID" value="ACD06216.1"/>
    <property type="molecule type" value="Genomic_DNA"/>
</dbReference>
<keyword evidence="2" id="KW-1185">Reference proteome</keyword>
<proteinExistence type="predicted"/>
<evidence type="ECO:0000313" key="1">
    <source>
        <dbReference type="EMBL" id="ACD06216.1"/>
    </source>
</evidence>
<dbReference type="HOGENOM" id="CLU_3332957_0_0_6"/>
<gene>
    <name evidence="1" type="ordered locus">SbBS512_A0201</name>
</gene>
<dbReference type="KEGG" id="sbc:SbBS512_A0201"/>
<dbReference type="AlphaFoldDB" id="B2TT15"/>
<evidence type="ECO:0000313" key="2">
    <source>
        <dbReference type="Proteomes" id="UP000001030"/>
    </source>
</evidence>
<accession>B2TT15</accession>
<protein>
    <submittedName>
        <fullName evidence="1">Uncharacterized protein</fullName>
    </submittedName>
</protein>
<keyword evidence="1" id="KW-0614">Plasmid</keyword>
<sequence length="38" mass="4595">MEARRRTIKSRRRYTFFAAELFSQHESDRQCHHDAASV</sequence>
<reference evidence="2" key="1">
    <citation type="submission" date="2008-05" db="EMBL/GenBank/DDBJ databases">
        <title>Complete sequence of Shigella boydii serotype 18 strain BS512.</title>
        <authorList>
            <person name="Rasko D.A."/>
            <person name="Rosovitz M."/>
            <person name="Maurelli A.T."/>
            <person name="Myers G."/>
            <person name="Seshadri R."/>
            <person name="Cer R."/>
            <person name="Jiang L."/>
            <person name="Ravel J."/>
            <person name="Sebastian Y."/>
        </authorList>
    </citation>
    <scope>NUCLEOTIDE SEQUENCE [LARGE SCALE GENOMIC DNA]</scope>
    <source>
        <strain evidence="2">CDC 3083-94 / BS512</strain>
        <plasmid evidence="2">pBS512_211</plasmid>
    </source>
</reference>
<dbReference type="Proteomes" id="UP000001030">
    <property type="component" value="Plasmid pBS512_211"/>
</dbReference>